<feature type="domain" description="Ice-binding protein C-terminal" evidence="3">
    <location>
        <begin position="231"/>
        <end position="255"/>
    </location>
</feature>
<organism evidence="4 5">
    <name type="scientific">Pontiella agarivorans</name>
    <dbReference type="NCBI Taxonomy" id="3038953"/>
    <lineage>
        <taxon>Bacteria</taxon>
        <taxon>Pseudomonadati</taxon>
        <taxon>Kiritimatiellota</taxon>
        <taxon>Kiritimatiellia</taxon>
        <taxon>Kiritimatiellales</taxon>
        <taxon>Pontiellaceae</taxon>
        <taxon>Pontiella</taxon>
    </lineage>
</organism>
<keyword evidence="2" id="KW-0732">Signal</keyword>
<sequence length="261" mass="27810">MKKIMLAAALSFAALAGAEVIVDFDELWTTGQNDYDMSAGFGDVSWTSKGVQFVRNRTDWGGGFSSWDGMTFSSVNNPSVGGFGNQYAVYGSGSDASGTGSYAVFYEPWGGGNSVVLPVATEVMGFHFNNTAYAADSLLNGDSFARAFNLASNDVFSLTVVGYDSLGAEIDQTVSVNLADYTGVSGQVVSDWTWVDLSALGTDVKALRFDLSSTDSGTPTYFAMDNLTVDAIPEPSSVVLLVAGAGGLVWFRRRRKYFFRG</sequence>
<comment type="caution">
    <text evidence="4">The sequence shown here is derived from an EMBL/GenBank/DDBJ whole genome shotgun (WGS) entry which is preliminary data.</text>
</comment>
<dbReference type="Pfam" id="PF14717">
    <property type="entry name" value="DUF4465"/>
    <property type="match status" value="1"/>
</dbReference>
<feature type="signal peptide" evidence="2">
    <location>
        <begin position="1"/>
        <end position="18"/>
    </location>
</feature>
<dbReference type="RefSeq" id="WP_322609121.1">
    <property type="nucleotide sequence ID" value="NZ_JARVCO010000010.1"/>
</dbReference>
<keyword evidence="1" id="KW-1133">Transmembrane helix</keyword>
<keyword evidence="1" id="KW-0812">Transmembrane</keyword>
<evidence type="ECO:0000313" key="4">
    <source>
        <dbReference type="EMBL" id="MDZ8119337.1"/>
    </source>
</evidence>
<dbReference type="Pfam" id="PF07589">
    <property type="entry name" value="PEP-CTERM"/>
    <property type="match status" value="1"/>
</dbReference>
<name>A0ABU5MYR1_9BACT</name>
<gene>
    <name evidence="4" type="ORF">P9H32_11965</name>
</gene>
<dbReference type="InterPro" id="IPR013424">
    <property type="entry name" value="Ice-binding_C"/>
</dbReference>
<evidence type="ECO:0000256" key="1">
    <source>
        <dbReference type="SAM" id="Phobius"/>
    </source>
</evidence>
<proteinExistence type="predicted"/>
<dbReference type="Proteomes" id="UP001290861">
    <property type="component" value="Unassembled WGS sequence"/>
</dbReference>
<protein>
    <submittedName>
        <fullName evidence="4">DUF4465 domain-containing protein</fullName>
    </submittedName>
</protein>
<dbReference type="Gene3D" id="2.60.120.1350">
    <property type="entry name" value="Protein of unknown function DUF4465"/>
    <property type="match status" value="1"/>
</dbReference>
<keyword evidence="1" id="KW-0472">Membrane</keyword>
<keyword evidence="5" id="KW-1185">Reference proteome</keyword>
<dbReference type="InterPro" id="IPR027828">
    <property type="entry name" value="DUF4465"/>
</dbReference>
<evidence type="ECO:0000259" key="3">
    <source>
        <dbReference type="Pfam" id="PF07589"/>
    </source>
</evidence>
<accession>A0ABU5MYR1</accession>
<dbReference type="EMBL" id="JARVCO010000010">
    <property type="protein sequence ID" value="MDZ8119337.1"/>
    <property type="molecule type" value="Genomic_DNA"/>
</dbReference>
<dbReference type="NCBIfam" id="TIGR02595">
    <property type="entry name" value="PEP_CTERM"/>
    <property type="match status" value="1"/>
</dbReference>
<evidence type="ECO:0000313" key="5">
    <source>
        <dbReference type="Proteomes" id="UP001290861"/>
    </source>
</evidence>
<reference evidence="4 5" key="1">
    <citation type="journal article" date="2024" name="Appl. Environ. Microbiol.">
        <title>Pontiella agarivorans sp. nov., a novel marine anaerobic bacterium capable of degrading macroalgal polysaccharides and fixing nitrogen.</title>
        <authorList>
            <person name="Liu N."/>
            <person name="Kivenson V."/>
            <person name="Peng X."/>
            <person name="Cui Z."/>
            <person name="Lankiewicz T.S."/>
            <person name="Gosselin K.M."/>
            <person name="English C.J."/>
            <person name="Blair E.M."/>
            <person name="O'Malley M.A."/>
            <person name="Valentine D.L."/>
        </authorList>
    </citation>
    <scope>NUCLEOTIDE SEQUENCE [LARGE SCALE GENOMIC DNA]</scope>
    <source>
        <strain evidence="4 5">NLcol2</strain>
    </source>
</reference>
<feature type="chain" id="PRO_5045216614" evidence="2">
    <location>
        <begin position="19"/>
        <end position="261"/>
    </location>
</feature>
<feature type="transmembrane region" description="Helical" evidence="1">
    <location>
        <begin position="235"/>
        <end position="251"/>
    </location>
</feature>
<evidence type="ECO:0000256" key="2">
    <source>
        <dbReference type="SAM" id="SignalP"/>
    </source>
</evidence>